<name>A0A2K9PK09_9FLAO</name>
<feature type="domain" description="IFT52 GIFT" evidence="1">
    <location>
        <begin position="72"/>
        <end position="148"/>
    </location>
</feature>
<dbReference type="SUPFAM" id="SSF52317">
    <property type="entry name" value="Class I glutamine amidotransferase-like"/>
    <property type="match status" value="1"/>
</dbReference>
<accession>A0A2K9PK09</accession>
<reference evidence="2 3" key="1">
    <citation type="submission" date="2018-01" db="EMBL/GenBank/DDBJ databases">
        <title>Complete genome sequence of Flavivirga eckloniae ECD14 isolated from seaweed Ecklonia cava.</title>
        <authorList>
            <person name="Lee J.H."/>
            <person name="Baik K.S."/>
            <person name="Seong C.N."/>
        </authorList>
    </citation>
    <scope>NUCLEOTIDE SEQUENCE [LARGE SCALE GENOMIC DNA]</scope>
    <source>
        <strain evidence="2 3">ECD14</strain>
    </source>
</reference>
<evidence type="ECO:0000259" key="1">
    <source>
        <dbReference type="Pfam" id="PF23355"/>
    </source>
</evidence>
<gene>
    <name evidence="2" type="ORF">C1H87_01145</name>
</gene>
<keyword evidence="3" id="KW-1185">Reference proteome</keyword>
<dbReference type="EMBL" id="CP025791">
    <property type="protein sequence ID" value="AUP77399.1"/>
    <property type="molecule type" value="Genomic_DNA"/>
</dbReference>
<dbReference type="RefSeq" id="WP_102754059.1">
    <property type="nucleotide sequence ID" value="NZ_CP025791.1"/>
</dbReference>
<dbReference type="InterPro" id="IPR055458">
    <property type="entry name" value="IFT52_GIFT"/>
</dbReference>
<dbReference type="OrthoDB" id="118532at2"/>
<protein>
    <recommendedName>
        <fullName evidence="1">IFT52 GIFT domain-containing protein</fullName>
    </recommendedName>
</protein>
<dbReference type="AlphaFoldDB" id="A0A2K9PK09"/>
<dbReference type="InterPro" id="IPR029062">
    <property type="entry name" value="Class_I_gatase-like"/>
</dbReference>
<dbReference type="Pfam" id="PF23355">
    <property type="entry name" value="IFT52_GIFT"/>
    <property type="match status" value="1"/>
</dbReference>
<dbReference type="KEGG" id="fek:C1H87_01145"/>
<organism evidence="2 3">
    <name type="scientific">Flavivirga eckloniae</name>
    <dbReference type="NCBI Taxonomy" id="1803846"/>
    <lineage>
        <taxon>Bacteria</taxon>
        <taxon>Pseudomonadati</taxon>
        <taxon>Bacteroidota</taxon>
        <taxon>Flavobacteriia</taxon>
        <taxon>Flavobacteriales</taxon>
        <taxon>Flavobacteriaceae</taxon>
        <taxon>Flavivirga</taxon>
    </lineage>
</organism>
<proteinExistence type="predicted"/>
<evidence type="ECO:0000313" key="3">
    <source>
        <dbReference type="Proteomes" id="UP000235826"/>
    </source>
</evidence>
<sequence length="246" mass="27911">MNMIKVIYSAVLIVCFTYVSILKTGGESSKILIDVGHGQRFWKDPKMMNENDGQLKRVNYMTDELIKTVSKFNGELVYAQNEIAYDDLKQTDVLFIHIPSTQYSKKEVKSIQKYVKKGGSLFLTMDVDYWSSLKQTNVNDILEGFDISYEGKIPDSLSGGYTTKGTITKESLKLSYHGGRIVKGGVPFCYGNQTKAFPFGVYKEVGKGKIVVMGDGMISLYMTTWKDVSNYQCQEFMQSVFKWLLE</sequence>
<dbReference type="Proteomes" id="UP000235826">
    <property type="component" value="Chromosome"/>
</dbReference>
<evidence type="ECO:0000313" key="2">
    <source>
        <dbReference type="EMBL" id="AUP77399.1"/>
    </source>
</evidence>